<protein>
    <recommendedName>
        <fullName evidence="3">Glycine-rich domain-containing protein-like</fullName>
    </recommendedName>
</protein>
<dbReference type="Proteomes" id="UP001235849">
    <property type="component" value="Unassembled WGS sequence"/>
</dbReference>
<organism evidence="1 2">
    <name type="scientific">Roseofilum capinflatum BLCC-M114</name>
    <dbReference type="NCBI Taxonomy" id="3022440"/>
    <lineage>
        <taxon>Bacteria</taxon>
        <taxon>Bacillati</taxon>
        <taxon>Cyanobacteriota</taxon>
        <taxon>Cyanophyceae</taxon>
        <taxon>Desertifilales</taxon>
        <taxon>Desertifilaceae</taxon>
        <taxon>Roseofilum</taxon>
        <taxon>Roseofilum capinflatum</taxon>
    </lineage>
</organism>
<name>A0ABT7B653_9CYAN</name>
<evidence type="ECO:0000313" key="1">
    <source>
        <dbReference type="EMBL" id="MDJ1174647.1"/>
    </source>
</evidence>
<proteinExistence type="predicted"/>
<reference evidence="1 2" key="1">
    <citation type="submission" date="2023-01" db="EMBL/GenBank/DDBJ databases">
        <title>Novel diversity within Roseofilum (Cyanobacteria; Desertifilaceae) from marine benthic mats with descriptions of four novel species.</title>
        <authorList>
            <person name="Wang Y."/>
            <person name="Berthold D.E."/>
            <person name="Hu J."/>
            <person name="Lefler F.W."/>
            <person name="Laughinghouse H.D. IV."/>
        </authorList>
    </citation>
    <scope>NUCLEOTIDE SEQUENCE [LARGE SCALE GENOMIC DNA]</scope>
    <source>
        <strain evidence="1 2">BLCC-M114</strain>
    </source>
</reference>
<dbReference type="RefSeq" id="WP_283766969.1">
    <property type="nucleotide sequence ID" value="NZ_JAQOSO010000058.1"/>
</dbReference>
<keyword evidence="2" id="KW-1185">Reference proteome</keyword>
<gene>
    <name evidence="1" type="ORF">PMG25_11140</name>
</gene>
<evidence type="ECO:0008006" key="3">
    <source>
        <dbReference type="Google" id="ProtNLM"/>
    </source>
</evidence>
<dbReference type="EMBL" id="JAQOSO010000058">
    <property type="protein sequence ID" value="MDJ1174647.1"/>
    <property type="molecule type" value="Genomic_DNA"/>
</dbReference>
<accession>A0ABT7B653</accession>
<comment type="caution">
    <text evidence="1">The sequence shown here is derived from an EMBL/GenBank/DDBJ whole genome shotgun (WGS) entry which is preliminary data.</text>
</comment>
<sequence length="144" mass="16441">MNYDLSVIRDKFLKDNPELSPGLEGIELLYRQYMYLCAVKPKNLLLGVPSNEVDLFWHCHILHTQLYQDFCAEIAGYFIHHDPYGASMSNQDRKISHDNLLHLFNIHFENTTFPEKIVSDCGAHFSDCGAHFSDCGAHFSDCGA</sequence>
<evidence type="ECO:0000313" key="2">
    <source>
        <dbReference type="Proteomes" id="UP001235849"/>
    </source>
</evidence>